<reference evidence="1 2" key="1">
    <citation type="submission" date="2019-06" db="EMBL/GenBank/DDBJ databases">
        <title>Sequencing the genomes of 1000 actinobacteria strains.</title>
        <authorList>
            <person name="Klenk H.-P."/>
        </authorList>
    </citation>
    <scope>NUCLEOTIDE SEQUENCE [LARGE SCALE GENOMIC DNA]</scope>
    <source>
        <strain evidence="1 2">DSM 8803</strain>
    </source>
</reference>
<dbReference type="RefSeq" id="WP_141886015.1">
    <property type="nucleotide sequence ID" value="NZ_BAAAUY010000022.1"/>
</dbReference>
<dbReference type="EMBL" id="VFON01000001">
    <property type="protein sequence ID" value="TQL42575.1"/>
    <property type="molecule type" value="Genomic_DNA"/>
</dbReference>
<evidence type="ECO:0000313" key="1">
    <source>
        <dbReference type="EMBL" id="TQL42575.1"/>
    </source>
</evidence>
<evidence type="ECO:0000313" key="2">
    <source>
        <dbReference type="Proteomes" id="UP000319094"/>
    </source>
</evidence>
<accession>A0A542Y3B2</accession>
<dbReference type="Proteomes" id="UP000319094">
    <property type="component" value="Unassembled WGS sequence"/>
</dbReference>
<organism evidence="1 2">
    <name type="scientific">Leucobacter komagatae</name>
    <dbReference type="NCBI Taxonomy" id="55969"/>
    <lineage>
        <taxon>Bacteria</taxon>
        <taxon>Bacillati</taxon>
        <taxon>Actinomycetota</taxon>
        <taxon>Actinomycetes</taxon>
        <taxon>Micrococcales</taxon>
        <taxon>Microbacteriaceae</taxon>
        <taxon>Leucobacter</taxon>
    </lineage>
</organism>
<comment type="caution">
    <text evidence="1">The sequence shown here is derived from an EMBL/GenBank/DDBJ whole genome shotgun (WGS) entry which is preliminary data.</text>
</comment>
<sequence length="435" mass="48559">MIPIRENRVRVVDRIRRISLGEPVTFTLAMDEEWSPRIQGDIVVGDDVLAALARPGGDLKLGQLQADVLALELSTQYRESFALAALTAKVGGSVKRATTRWKGRPGAVTDEFGRPWNPGERIEPLSSATAKWGGKTKRVTQAFAPRVGVHEITRALRVPGGSYLIPPTDTMFVQLRIRKYHPNPETGTTTLTLASEEVRLHDFRRTYPAVWVNPFVYMRDLVAWMLSEIAVVAAFAQVIELAPGQDVRIASGQEWEPGMTAWEFLHPILEVVDWALYADEAGRYRLEPRTPSPAPVQLDPELNLIKHEYDDDRAGDFYDGAVIEYTDADPLNTAQRYDSYAPWATRVAHETRPGIKTMPGAARAFVERAQTRGKSGTAEALTLLPLRPGHRLATYMGEREAHGETFPYFQYGTVRAVTHKFPAGEMTISLRDIIT</sequence>
<gene>
    <name evidence="1" type="ORF">FB468_0577</name>
</gene>
<dbReference type="OrthoDB" id="5165480at2"/>
<keyword evidence="2" id="KW-1185">Reference proteome</keyword>
<dbReference type="AlphaFoldDB" id="A0A542Y3B2"/>
<name>A0A542Y3B2_9MICO</name>
<protein>
    <submittedName>
        <fullName evidence="1">Uncharacterized protein</fullName>
    </submittedName>
</protein>
<proteinExistence type="predicted"/>